<dbReference type="Pfam" id="PF01564">
    <property type="entry name" value="Spermine_synth"/>
    <property type="match status" value="1"/>
</dbReference>
<comment type="caution">
    <text evidence="7">The sequence shown here is derived from an EMBL/GenBank/DDBJ whole genome shotgun (WGS) entry which is preliminary data.</text>
</comment>
<evidence type="ECO:0000313" key="8">
    <source>
        <dbReference type="Proteomes" id="UP000236173"/>
    </source>
</evidence>
<feature type="binding site" evidence="4">
    <location>
        <begin position="340"/>
        <end position="341"/>
    </location>
    <ligand>
        <name>S-methyl-5'-thioadenosine</name>
        <dbReference type="ChEBI" id="CHEBI:17509"/>
    </ligand>
</feature>
<dbReference type="UniPathway" id="UPA00248">
    <property type="reaction ID" value="UER00314"/>
</dbReference>
<dbReference type="EC" id="2.5.1.16" evidence="4"/>
<dbReference type="GO" id="GO:0010487">
    <property type="term" value="F:thermospermine synthase activity"/>
    <property type="evidence" value="ECO:0007669"/>
    <property type="project" value="TreeGrafter"/>
</dbReference>
<reference evidence="8" key="1">
    <citation type="submission" date="2017-09" db="EMBL/GenBank/DDBJ databases">
        <title>Metaegenomics of thermophilic ammonia-oxidizing enrichment culture.</title>
        <authorList>
            <person name="Kato S."/>
            <person name="Suzuki K."/>
        </authorList>
    </citation>
    <scope>NUCLEOTIDE SEQUENCE [LARGE SCALE GENOMIC DNA]</scope>
</reference>
<dbReference type="GO" id="GO:0008295">
    <property type="term" value="P:spermidine biosynthetic process"/>
    <property type="evidence" value="ECO:0007669"/>
    <property type="project" value="UniProtKB-UniRule"/>
</dbReference>
<dbReference type="SUPFAM" id="SSF103473">
    <property type="entry name" value="MFS general substrate transporter"/>
    <property type="match status" value="1"/>
</dbReference>
<keyword evidence="4" id="KW-0472">Membrane</keyword>
<accession>A0A2H5XBL7</accession>
<evidence type="ECO:0000313" key="7">
    <source>
        <dbReference type="EMBL" id="GBC98554.1"/>
    </source>
</evidence>
<name>A0A2H5XBL7_9BACT</name>
<feature type="transmembrane region" description="Helical" evidence="4">
    <location>
        <begin position="66"/>
        <end position="85"/>
    </location>
</feature>
<comment type="catalytic activity">
    <reaction evidence="4">
        <text>S-adenosyl 3-(methylsulfanyl)propylamine + putrescine = S-methyl-5'-thioadenosine + spermidine + H(+)</text>
        <dbReference type="Rhea" id="RHEA:12721"/>
        <dbReference type="ChEBI" id="CHEBI:15378"/>
        <dbReference type="ChEBI" id="CHEBI:17509"/>
        <dbReference type="ChEBI" id="CHEBI:57443"/>
        <dbReference type="ChEBI" id="CHEBI:57834"/>
        <dbReference type="ChEBI" id="CHEBI:326268"/>
        <dbReference type="EC" id="2.5.1.16"/>
    </reaction>
</comment>
<evidence type="ECO:0000256" key="3">
    <source>
        <dbReference type="ARBA" id="ARBA00023115"/>
    </source>
</evidence>
<feature type="transmembrane region" description="Helical" evidence="4">
    <location>
        <begin position="33"/>
        <end position="54"/>
    </location>
</feature>
<comment type="subcellular location">
    <subcellularLocation>
        <location evidence="4">Cell membrane</location>
        <topology evidence="4">Multi-pass membrane protein</topology>
    </subcellularLocation>
</comment>
<dbReference type="NCBIfam" id="NF037959">
    <property type="entry name" value="MFS_SpdSyn"/>
    <property type="match status" value="1"/>
</dbReference>
<keyword evidence="3 4" id="KW-0620">Polyamine biosynthesis</keyword>
<evidence type="ECO:0000256" key="2">
    <source>
        <dbReference type="ARBA" id="ARBA00022679"/>
    </source>
</evidence>
<dbReference type="InterPro" id="IPR029063">
    <property type="entry name" value="SAM-dependent_MTases_sf"/>
</dbReference>
<evidence type="ECO:0000259" key="6">
    <source>
        <dbReference type="PROSITE" id="PS51006"/>
    </source>
</evidence>
<feature type="binding site" evidence="4">
    <location>
        <position position="313"/>
    </location>
    <ligand>
        <name>S-methyl-5'-thioadenosine</name>
        <dbReference type="ChEBI" id="CHEBI:17509"/>
    </ligand>
</feature>
<sequence length="507" mass="56275">MALYCLIAFASGAVVMALEIVGARLLQPYFGSGVLTWASVIAIFLAAMSCGYYLGGVIADRFPTLAGLGVLLTLAAGGIALVPLWERWLLPSATEQPTEMANFLEQVAGRYAVLLAAGVLFWVPSMLLATTSPYLVRLASKSVATTGKTAGTLYAVSTLGSIAGTLGCAFALLPHWGVRTVLLQLAVATVALALLCWLMARRSQVAVGAMVLLPLLTVSFATARVIYQRDSLYHRIVVEEVGTVRYLKFDASYQSAMDLRDPDRAVFAYTDYLHLGVVFKPDARKVLFIGLGGATAPKKFRKDYPHMTIHIAEIDPAVKEVAERFFGFREDDRMKVFLDDGRVYLRKTKERYDLIVLDAYFGSRYEVTLPFHLVTREFFEVVKSRLNDDGLLVFNLVGRLEGPQSRVTRAILKTLRAVFPELYLFPVEYRQAAWLYDRRNLIVIAPVRPLRWSVTTIVARALKLVQDGTVKIARLPDYAADLYRKPVLTNDVPLLTDDYAPVEFLNP</sequence>
<feature type="transmembrane region" description="Helical" evidence="4">
    <location>
        <begin position="181"/>
        <end position="200"/>
    </location>
</feature>
<dbReference type="InterPro" id="IPR030374">
    <property type="entry name" value="PABS"/>
</dbReference>
<evidence type="ECO:0000256" key="4">
    <source>
        <dbReference type="HAMAP-Rule" id="MF_00198"/>
    </source>
</evidence>
<dbReference type="AlphaFoldDB" id="A0A2H5XBL7"/>
<keyword evidence="2 4" id="KW-0808">Transferase</keyword>
<comment type="subunit">
    <text evidence="4">Homodimer or homotetramer.</text>
</comment>
<dbReference type="InterPro" id="IPR036259">
    <property type="entry name" value="MFS_trans_sf"/>
</dbReference>
<dbReference type="PANTHER" id="PTHR43317">
    <property type="entry name" value="THERMOSPERMINE SYNTHASE ACAULIS5"/>
    <property type="match status" value="1"/>
</dbReference>
<proteinExistence type="inferred from homology"/>
<evidence type="ECO:0000256" key="5">
    <source>
        <dbReference type="PROSITE-ProRule" id="PRU00354"/>
    </source>
</evidence>
<keyword evidence="4" id="KW-1133">Transmembrane helix</keyword>
<dbReference type="Proteomes" id="UP000236173">
    <property type="component" value="Unassembled WGS sequence"/>
</dbReference>
<keyword evidence="4" id="KW-0812">Transmembrane</keyword>
<organism evidence="7 8">
    <name type="scientific">Candidatus Fervidibacter japonicus</name>
    <dbReference type="NCBI Taxonomy" id="2035412"/>
    <lineage>
        <taxon>Bacteria</taxon>
        <taxon>Candidatus Fervidibacterota</taxon>
        <taxon>Candidatus Fervidibacter</taxon>
    </lineage>
</organism>
<evidence type="ECO:0000256" key="1">
    <source>
        <dbReference type="ARBA" id="ARBA00007867"/>
    </source>
</evidence>
<feature type="active site" description="Proton acceptor" evidence="4 5">
    <location>
        <position position="358"/>
    </location>
</feature>
<protein>
    <recommendedName>
        <fullName evidence="4">Polyamine aminopropyltransferase</fullName>
    </recommendedName>
    <alternativeName>
        <fullName evidence="4">Putrescine aminopropyltransferase</fullName>
        <shortName evidence="4">PAPT</shortName>
    </alternativeName>
    <alternativeName>
        <fullName evidence="4">Spermidine synthase</fullName>
        <shortName evidence="4">SPDS</shortName>
        <shortName evidence="4">SPDSY</shortName>
        <ecNumber evidence="4">2.5.1.16</ecNumber>
    </alternativeName>
</protein>
<keyword evidence="4" id="KW-1003">Cell membrane</keyword>
<feature type="transmembrane region" description="Helical" evidence="4">
    <location>
        <begin position="207"/>
        <end position="227"/>
    </location>
</feature>
<comment type="pathway">
    <text evidence="4">Amine and polyamine biosynthesis; spermidine biosynthesis; spermidine from putrescine: step 1/1.</text>
</comment>
<comment type="similarity">
    <text evidence="1 4">Belongs to the spermidine/spermine synthase family.</text>
</comment>
<feature type="transmembrane region" description="Helical" evidence="4">
    <location>
        <begin position="111"/>
        <end position="130"/>
    </location>
</feature>
<feature type="transmembrane region" description="Helical" evidence="4">
    <location>
        <begin position="151"/>
        <end position="175"/>
    </location>
</feature>
<dbReference type="HAMAP" id="MF_00198">
    <property type="entry name" value="Spermidine_synth"/>
    <property type="match status" value="1"/>
</dbReference>
<dbReference type="PANTHER" id="PTHR43317:SF1">
    <property type="entry name" value="THERMOSPERMINE SYNTHASE ACAULIS5"/>
    <property type="match status" value="1"/>
</dbReference>
<dbReference type="PROSITE" id="PS51006">
    <property type="entry name" value="PABS_2"/>
    <property type="match status" value="1"/>
</dbReference>
<dbReference type="InterPro" id="IPR001045">
    <property type="entry name" value="Spermi_synthase"/>
</dbReference>
<dbReference type="GO" id="GO:0004766">
    <property type="term" value="F:spermidine synthase activity"/>
    <property type="evidence" value="ECO:0007669"/>
    <property type="project" value="UniProtKB-UniRule"/>
</dbReference>
<keyword evidence="4" id="KW-0745">Spermidine biosynthesis</keyword>
<dbReference type="SUPFAM" id="SSF53335">
    <property type="entry name" value="S-adenosyl-L-methionine-dependent methyltransferases"/>
    <property type="match status" value="1"/>
</dbReference>
<comment type="caution">
    <text evidence="4">Lacks conserved residue(s) required for the propagation of feature annotation.</text>
</comment>
<dbReference type="Gene3D" id="3.40.50.150">
    <property type="entry name" value="Vaccinia Virus protein VP39"/>
    <property type="match status" value="1"/>
</dbReference>
<dbReference type="GO" id="GO:0005886">
    <property type="term" value="C:plasma membrane"/>
    <property type="evidence" value="ECO:0007669"/>
    <property type="project" value="UniProtKB-SubCell"/>
</dbReference>
<feature type="domain" description="PABS" evidence="6">
    <location>
        <begin position="210"/>
        <end position="449"/>
    </location>
</feature>
<dbReference type="EMBL" id="BEHT01000012">
    <property type="protein sequence ID" value="GBC98554.1"/>
    <property type="molecule type" value="Genomic_DNA"/>
</dbReference>
<comment type="function">
    <text evidence="4">Catalyzes the irreversible transfer of a propylamine group from the amino donor S-adenosylmethioninamine (decarboxy-AdoMet) to putrescine (1,4-diaminobutane) to yield spermidine.</text>
</comment>
<dbReference type="Gene3D" id="1.20.1250.20">
    <property type="entry name" value="MFS general substrate transporter like domains"/>
    <property type="match status" value="1"/>
</dbReference>
<gene>
    <name evidence="7" type="primary">speE_2</name>
    <name evidence="4" type="synonym">speE</name>
    <name evidence="7" type="ORF">HRbin17_01067</name>
</gene>